<comment type="cofactor">
    <cofactor evidence="1 9">
        <name>pyridoxal 5'-phosphate</name>
        <dbReference type="ChEBI" id="CHEBI:597326"/>
    </cofactor>
</comment>
<dbReference type="SUPFAM" id="SSF51419">
    <property type="entry name" value="PLP-binding barrel"/>
    <property type="match status" value="1"/>
</dbReference>
<organism evidence="11 12">
    <name type="scientific">Entamoeba invadens IP1</name>
    <dbReference type="NCBI Taxonomy" id="370355"/>
    <lineage>
        <taxon>Eukaryota</taxon>
        <taxon>Amoebozoa</taxon>
        <taxon>Evosea</taxon>
        <taxon>Archamoebae</taxon>
        <taxon>Mastigamoebida</taxon>
        <taxon>Entamoebidae</taxon>
        <taxon>Entamoeba</taxon>
    </lineage>
</organism>
<feature type="modified residue" description="N6-(pyridoxal phosphate)lysine" evidence="9">
    <location>
        <position position="76"/>
    </location>
</feature>
<keyword evidence="12" id="KW-1185">Reference proteome</keyword>
<keyword evidence="3 9" id="KW-0663">Pyridoxal phosphate</keyword>
<comment type="catalytic activity">
    <reaction evidence="8">
        <text>L-ornithine + H(+) = putrescine + CO2</text>
        <dbReference type="Rhea" id="RHEA:22964"/>
        <dbReference type="ChEBI" id="CHEBI:15378"/>
        <dbReference type="ChEBI" id="CHEBI:16526"/>
        <dbReference type="ChEBI" id="CHEBI:46911"/>
        <dbReference type="ChEBI" id="CHEBI:326268"/>
        <dbReference type="EC" id="4.1.1.17"/>
    </reaction>
</comment>
<dbReference type="Pfam" id="PF02784">
    <property type="entry name" value="Orn_Arg_deC_N"/>
    <property type="match status" value="1"/>
</dbReference>
<dbReference type="VEuPathDB" id="AmoebaDB:EIN_153910"/>
<dbReference type="GO" id="GO:0033387">
    <property type="term" value="P:putrescine biosynthetic process from arginine, via ornithine"/>
    <property type="evidence" value="ECO:0007669"/>
    <property type="project" value="TreeGrafter"/>
</dbReference>
<dbReference type="KEGG" id="eiv:EIN_153910"/>
<comment type="pathway">
    <text evidence="5">Amine and polyamine biosynthesis; putrescine biosynthesis via L-ornithine pathway; putrescine from L-ornithine: step 1/1.</text>
</comment>
<dbReference type="OrthoDB" id="5034579at2759"/>
<dbReference type="InterPro" id="IPR009006">
    <property type="entry name" value="Ala_racemase/Decarboxylase_C"/>
</dbReference>
<dbReference type="InterPro" id="IPR002433">
    <property type="entry name" value="Orn_de-COase"/>
</dbReference>
<evidence type="ECO:0000256" key="1">
    <source>
        <dbReference type="ARBA" id="ARBA00001933"/>
    </source>
</evidence>
<dbReference type="GeneID" id="14890416"/>
<comment type="subunit">
    <text evidence="7">Homodimer. Only the dimer is catalytically active, as the active sites are constructed of residues from both monomers.</text>
</comment>
<dbReference type="PANTHER" id="PTHR11482:SF6">
    <property type="entry name" value="ORNITHINE DECARBOXYLASE 1-RELATED"/>
    <property type="match status" value="1"/>
</dbReference>
<dbReference type="AlphaFoldDB" id="A0A0A1U8X6"/>
<dbReference type="Gene3D" id="2.40.37.10">
    <property type="entry name" value="Lyase, Ornithine Decarboxylase, Chain A, domain 1"/>
    <property type="match status" value="1"/>
</dbReference>
<name>A0A0A1U8X6_ENTIV</name>
<dbReference type="InterPro" id="IPR022644">
    <property type="entry name" value="De-COase2_N"/>
</dbReference>
<dbReference type="PANTHER" id="PTHR11482">
    <property type="entry name" value="ARGININE/DIAMINOPIMELATE/ORNITHINE DECARBOXYLASE"/>
    <property type="match status" value="1"/>
</dbReference>
<dbReference type="InterPro" id="IPR022653">
    <property type="entry name" value="De-COase2_pyr-phos_BS"/>
</dbReference>
<evidence type="ECO:0000256" key="7">
    <source>
        <dbReference type="ARBA" id="ARBA00046672"/>
    </source>
</evidence>
<dbReference type="PRINTS" id="PR01179">
    <property type="entry name" value="ODADCRBXLASE"/>
</dbReference>
<sequence>MTQYLRLEINGIIEMSARHYAEEYQRIVDFAMPIIKKYDELTQPLAFWVFDIKGVEDAIALWKKAMPHIRPHFAMKSNPEPHLVELLGNLGCGFDCASLGEIKEVLKLGFSPADITYSHCFKPYDQLLKAYELGVRLTTVDCIDEVQKVKKYAPEMGVMVRILQNDGTTDFSYGKRFGLKPEEVEEVVAEIAKQELKMRGVHFHIRFDSHNEKTIIETLKSARDVVTIAQKYGLKPDLFDIGGGHMQNEDFEKFGKLFEDTITSLKFPDGSHFIAEPGRFLSSNAFHLVTSLHGKKVKKVNGEKMIDYTIGDGVHGCLAFCFMFKKELPCFSPTCKNPNKVNSIIYGTTCNGADRVSSGLFPEMQPGVDWLIFPSTGAYSITLATNFNGFNFRQHDVYVMPNKDVKKIEVPLKIEKHSVHSLVSGVSHWIKNEN</sequence>
<evidence type="ECO:0000256" key="2">
    <source>
        <dbReference type="ARBA" id="ARBA00008872"/>
    </source>
</evidence>
<dbReference type="InterPro" id="IPR029066">
    <property type="entry name" value="PLP-binding_barrel"/>
</dbReference>
<evidence type="ECO:0000256" key="8">
    <source>
        <dbReference type="ARBA" id="ARBA00049127"/>
    </source>
</evidence>
<reference evidence="11 12" key="1">
    <citation type="submission" date="2012-10" db="EMBL/GenBank/DDBJ databases">
        <authorList>
            <person name="Zafar N."/>
            <person name="Inman J."/>
            <person name="Hall N."/>
            <person name="Lorenzi H."/>
            <person name="Caler E."/>
        </authorList>
    </citation>
    <scope>NUCLEOTIDE SEQUENCE [LARGE SCALE GENOMIC DNA]</scope>
    <source>
        <strain evidence="11 12">IP1</strain>
    </source>
</reference>
<evidence type="ECO:0000256" key="3">
    <source>
        <dbReference type="ARBA" id="ARBA00022898"/>
    </source>
</evidence>
<evidence type="ECO:0000256" key="6">
    <source>
        <dbReference type="ARBA" id="ARBA00034138"/>
    </source>
</evidence>
<dbReference type="EMBL" id="KB206474">
    <property type="protein sequence ID" value="ELP91354.1"/>
    <property type="molecule type" value="Genomic_DNA"/>
</dbReference>
<dbReference type="PRINTS" id="PR01182">
    <property type="entry name" value="ORNDCRBXLASE"/>
</dbReference>
<evidence type="ECO:0000256" key="9">
    <source>
        <dbReference type="PIRSR" id="PIRSR600183-50"/>
    </source>
</evidence>
<keyword evidence="4 11" id="KW-0456">Lyase</keyword>
<evidence type="ECO:0000256" key="5">
    <source>
        <dbReference type="ARBA" id="ARBA00034115"/>
    </source>
</evidence>
<comment type="similarity">
    <text evidence="2">Belongs to the Orn/Lys/Arg decarboxylase class-II family.</text>
</comment>
<dbReference type="GO" id="GO:0004586">
    <property type="term" value="F:ornithine decarboxylase activity"/>
    <property type="evidence" value="ECO:0007669"/>
    <property type="project" value="UniProtKB-EC"/>
</dbReference>
<evidence type="ECO:0000313" key="12">
    <source>
        <dbReference type="Proteomes" id="UP000014680"/>
    </source>
</evidence>
<evidence type="ECO:0000259" key="10">
    <source>
        <dbReference type="Pfam" id="PF02784"/>
    </source>
</evidence>
<dbReference type="OMA" id="FTCYSVK"/>
<dbReference type="PROSITE" id="PS00878">
    <property type="entry name" value="ODR_DC_2_1"/>
    <property type="match status" value="1"/>
</dbReference>
<accession>A0A0A1U8X6</accession>
<dbReference type="GO" id="GO:0005737">
    <property type="term" value="C:cytoplasm"/>
    <property type="evidence" value="ECO:0007669"/>
    <property type="project" value="TreeGrafter"/>
</dbReference>
<feature type="active site" description="Proton donor" evidence="9">
    <location>
        <position position="350"/>
    </location>
</feature>
<proteinExistence type="inferred from homology"/>
<evidence type="ECO:0000256" key="4">
    <source>
        <dbReference type="ARBA" id="ARBA00023239"/>
    </source>
</evidence>
<feature type="domain" description="Orn/DAP/Arg decarboxylase 2 N-terminal" evidence="10">
    <location>
        <begin position="55"/>
        <end position="282"/>
    </location>
</feature>
<dbReference type="FunFam" id="3.20.20.10:FF:000008">
    <property type="entry name" value="Ornithine decarboxylase"/>
    <property type="match status" value="1"/>
</dbReference>
<dbReference type="SUPFAM" id="SSF50621">
    <property type="entry name" value="Alanine racemase C-terminal domain-like"/>
    <property type="match status" value="1"/>
</dbReference>
<gene>
    <name evidence="11" type="ORF">EIN_153910</name>
</gene>
<dbReference type="InterPro" id="IPR000183">
    <property type="entry name" value="Orn/DAP/Arg_de-COase"/>
</dbReference>
<dbReference type="EC" id="4.1.1.17" evidence="6"/>
<dbReference type="RefSeq" id="XP_004258125.1">
    <property type="nucleotide sequence ID" value="XM_004258077.1"/>
</dbReference>
<evidence type="ECO:0000313" key="11">
    <source>
        <dbReference type="EMBL" id="ELP91354.1"/>
    </source>
</evidence>
<dbReference type="Proteomes" id="UP000014680">
    <property type="component" value="Unassembled WGS sequence"/>
</dbReference>
<dbReference type="Gene3D" id="3.20.20.10">
    <property type="entry name" value="Alanine racemase"/>
    <property type="match status" value="1"/>
</dbReference>
<protein>
    <recommendedName>
        <fullName evidence="6">ornithine decarboxylase</fullName>
        <ecNumber evidence="6">4.1.1.17</ecNumber>
    </recommendedName>
</protein>